<organism evidence="7 8">
    <name type="scientific">Amycolatopsis rhabdoformis</name>
    <dbReference type="NCBI Taxonomy" id="1448059"/>
    <lineage>
        <taxon>Bacteria</taxon>
        <taxon>Bacillati</taxon>
        <taxon>Actinomycetota</taxon>
        <taxon>Actinomycetes</taxon>
        <taxon>Pseudonocardiales</taxon>
        <taxon>Pseudonocardiaceae</taxon>
        <taxon>Amycolatopsis</taxon>
    </lineage>
</organism>
<dbReference type="EMBL" id="CP142149">
    <property type="protein sequence ID" value="WSE29595.1"/>
    <property type="molecule type" value="Genomic_DNA"/>
</dbReference>
<comment type="subcellular location">
    <subcellularLocation>
        <location evidence="1">Cell membrane</location>
        <topology evidence="1">Multi-pass membrane protein</topology>
    </subcellularLocation>
</comment>
<evidence type="ECO:0000256" key="1">
    <source>
        <dbReference type="ARBA" id="ARBA00004651"/>
    </source>
</evidence>
<name>A0ABZ1I5D6_9PSEU</name>
<evidence type="ECO:0000256" key="5">
    <source>
        <dbReference type="ARBA" id="ARBA00023136"/>
    </source>
</evidence>
<reference evidence="7 8" key="1">
    <citation type="journal article" date="2015" name="Int. J. Syst. Evol. Microbiol.">
        <title>Amycolatopsis rhabdoformis sp. nov., an actinomycete isolated from a tropical forest soil.</title>
        <authorList>
            <person name="Souza W.R."/>
            <person name="Silva R.E."/>
            <person name="Goodfellow M."/>
            <person name="Busarakam K."/>
            <person name="Figueiro F.S."/>
            <person name="Ferreira D."/>
            <person name="Rodrigues-Filho E."/>
            <person name="Moraes L.A.B."/>
            <person name="Zucchi T.D."/>
        </authorList>
    </citation>
    <scope>NUCLEOTIDE SEQUENCE [LARGE SCALE GENOMIC DNA]</scope>
    <source>
        <strain evidence="7 8">NCIMB 14900</strain>
    </source>
</reference>
<dbReference type="RefSeq" id="WP_326568555.1">
    <property type="nucleotide sequence ID" value="NZ_CP142149.1"/>
</dbReference>
<dbReference type="Pfam" id="PF02743">
    <property type="entry name" value="dCache_1"/>
    <property type="match status" value="1"/>
</dbReference>
<dbReference type="CDD" id="cd12913">
    <property type="entry name" value="PDC1_MCP_like"/>
    <property type="match status" value="1"/>
</dbReference>
<evidence type="ECO:0000256" key="3">
    <source>
        <dbReference type="ARBA" id="ARBA00022692"/>
    </source>
</evidence>
<keyword evidence="8" id="KW-1185">Reference proteome</keyword>
<dbReference type="Proteomes" id="UP001330812">
    <property type="component" value="Chromosome"/>
</dbReference>
<evidence type="ECO:0000256" key="4">
    <source>
        <dbReference type="ARBA" id="ARBA00022989"/>
    </source>
</evidence>
<keyword evidence="4" id="KW-1133">Transmembrane helix</keyword>
<proteinExistence type="predicted"/>
<evidence type="ECO:0000313" key="7">
    <source>
        <dbReference type="EMBL" id="WSE29595.1"/>
    </source>
</evidence>
<feature type="domain" description="Cache" evidence="6">
    <location>
        <begin position="115"/>
        <end position="213"/>
    </location>
</feature>
<dbReference type="Gene3D" id="3.30.450.20">
    <property type="entry name" value="PAS domain"/>
    <property type="match status" value="1"/>
</dbReference>
<dbReference type="InterPro" id="IPR033479">
    <property type="entry name" value="dCache_1"/>
</dbReference>
<keyword evidence="2" id="KW-1003">Cell membrane</keyword>
<evidence type="ECO:0000259" key="6">
    <source>
        <dbReference type="Pfam" id="PF02743"/>
    </source>
</evidence>
<keyword evidence="5" id="KW-0472">Membrane</keyword>
<protein>
    <submittedName>
        <fullName evidence="7">Cache domain-containing protein</fullName>
    </submittedName>
</protein>
<gene>
    <name evidence="7" type="ORF">VSH64_43505</name>
</gene>
<keyword evidence="3" id="KW-0812">Transmembrane</keyword>
<accession>A0ABZ1I5D6</accession>
<sequence>MTDTRTLTGDEVVAQVSALVEEIFDRLKPVLAAAETLLGEPGGAGADTLHGIRPQVLEALGGLVIGAGFVSAPHVLSDQEFGFEWWTTTGSDDRGSGGSGSDDGGSDALVPEQLFISLDPESPNFLDYTRQSWFTVPRDSGRRHINGPYVDYLCTDEYTLTFTLPVYRDGSFAGVVGADVYVREFERTVSRRLRSLGRHAALLNAQGRVIVSNSVRQATGSLVRDVDVPAWWTAGAEPQTMSGGATLRRCGDSPIALLVSV</sequence>
<evidence type="ECO:0000256" key="2">
    <source>
        <dbReference type="ARBA" id="ARBA00022475"/>
    </source>
</evidence>
<evidence type="ECO:0000313" key="8">
    <source>
        <dbReference type="Proteomes" id="UP001330812"/>
    </source>
</evidence>